<dbReference type="AlphaFoldDB" id="A0A9X2MGZ4"/>
<dbReference type="RefSeq" id="WP_042679525.1">
    <property type="nucleotide sequence ID" value="NZ_CABKTM010000013.1"/>
</dbReference>
<evidence type="ECO:0000256" key="1">
    <source>
        <dbReference type="ARBA" id="ARBA00022980"/>
    </source>
</evidence>
<accession>A0A9X2MGZ4</accession>
<gene>
    <name evidence="3" type="ORF">NSA23_05185</name>
</gene>
<evidence type="ECO:0000313" key="4">
    <source>
        <dbReference type="Proteomes" id="UP001142078"/>
    </source>
</evidence>
<dbReference type="Gene3D" id="2.30.30.30">
    <property type="match status" value="1"/>
</dbReference>
<reference evidence="3" key="1">
    <citation type="submission" date="2022-07" db="EMBL/GenBank/DDBJ databases">
        <title>Enhanced cultured diversity of the mouse gut microbiota enables custom-made synthetic communities.</title>
        <authorList>
            <person name="Afrizal A."/>
        </authorList>
    </citation>
    <scope>NUCLEOTIDE SEQUENCE</scope>
    <source>
        <strain evidence="3">DSM 29482</strain>
    </source>
</reference>
<evidence type="ECO:0000313" key="3">
    <source>
        <dbReference type="EMBL" id="MCR2043509.1"/>
    </source>
</evidence>
<dbReference type="InterPro" id="IPR008991">
    <property type="entry name" value="Translation_prot_SH3-like_sf"/>
</dbReference>
<dbReference type="GO" id="GO:1990904">
    <property type="term" value="C:ribonucleoprotein complex"/>
    <property type="evidence" value="ECO:0007669"/>
    <property type="project" value="UniProtKB-KW"/>
</dbReference>
<keyword evidence="2" id="KW-0687">Ribonucleoprotein</keyword>
<dbReference type="OrthoDB" id="1683515at2"/>
<dbReference type="EMBL" id="JANJZL010000002">
    <property type="protein sequence ID" value="MCR2043509.1"/>
    <property type="molecule type" value="Genomic_DNA"/>
</dbReference>
<keyword evidence="4" id="KW-1185">Reference proteome</keyword>
<sequence>MDSTSDITIGQVVKSRAGRDKGNIFLVLDIIDDEYVYIVDGDIRKLDNPKKKKVKHLIIYNTIMPELKEKVKNRTKINNAYIRKLLEPFNMKL</sequence>
<comment type="caution">
    <text evidence="3">The sequence shown here is derived from an EMBL/GenBank/DDBJ whole genome shotgun (WGS) entry which is preliminary data.</text>
</comment>
<dbReference type="SUPFAM" id="SSF50104">
    <property type="entry name" value="Translation proteins SH3-like domain"/>
    <property type="match status" value="1"/>
</dbReference>
<organism evidence="3 4">
    <name type="scientific">Anaerosalibacter massiliensis</name>
    <dbReference type="NCBI Taxonomy" id="1347392"/>
    <lineage>
        <taxon>Bacteria</taxon>
        <taxon>Bacillati</taxon>
        <taxon>Bacillota</taxon>
        <taxon>Tissierellia</taxon>
        <taxon>Tissierellales</taxon>
        <taxon>Sporanaerobacteraceae</taxon>
        <taxon>Anaerosalibacter</taxon>
    </lineage>
</organism>
<dbReference type="InterPro" id="IPR041985">
    <property type="entry name" value="Ribosomal_eL14_KOW"/>
</dbReference>
<name>A0A9X2MGZ4_9FIRM</name>
<protein>
    <submittedName>
        <fullName evidence="3">KOW domain-containing RNA-binding protein</fullName>
    </submittedName>
</protein>
<dbReference type="InterPro" id="IPR014722">
    <property type="entry name" value="Rib_uL2_dom2"/>
</dbReference>
<dbReference type="CDD" id="cd06088">
    <property type="entry name" value="KOW_RPL14"/>
    <property type="match status" value="1"/>
</dbReference>
<evidence type="ECO:0000256" key="2">
    <source>
        <dbReference type="ARBA" id="ARBA00023274"/>
    </source>
</evidence>
<proteinExistence type="predicted"/>
<dbReference type="GO" id="GO:0005840">
    <property type="term" value="C:ribosome"/>
    <property type="evidence" value="ECO:0007669"/>
    <property type="project" value="UniProtKB-KW"/>
</dbReference>
<dbReference type="Proteomes" id="UP001142078">
    <property type="component" value="Unassembled WGS sequence"/>
</dbReference>
<keyword evidence="1" id="KW-0689">Ribosomal protein</keyword>